<dbReference type="EMBL" id="JAOYEY010000023">
    <property type="protein sequence ID" value="MCV9884728.1"/>
    <property type="molecule type" value="Genomic_DNA"/>
</dbReference>
<keyword evidence="2" id="KW-1185">Reference proteome</keyword>
<sequence>MATVKIELELDWLNEDESLDESIKSEVIANLQNRLIKNAENQISNKLNAQLEEIADRVSSSFIEKTLESKIEDLQIPHKSGGYWSSEIEYIPISQYIGMKYEEHLTKKSLDEYGREAKYSSDAKLSISEYFIKNYLAKELTGKVSAMIQTARKDAEETIVKALENNLKEQLSVDIIQRLNIPQMLESLQNKAAELDTTK</sequence>
<accession>A0ABT3DCD2</accession>
<reference evidence="1 2" key="1">
    <citation type="submission" date="2022-10" db="EMBL/GenBank/DDBJ databases">
        <title>Draft genome assembly of moderately radiation resistant bacterium Metabacillus halosaccharovorans.</title>
        <authorList>
            <person name="Pal S."/>
            <person name="Gopinathan A."/>
        </authorList>
    </citation>
    <scope>NUCLEOTIDE SEQUENCE [LARGE SCALE GENOMIC DNA]</scope>
    <source>
        <strain evidence="1 2">VITHBRA001</strain>
    </source>
</reference>
<name>A0ABT3DCD2_9BACI</name>
<organism evidence="1 2">
    <name type="scientific">Metabacillus halosaccharovorans</name>
    <dbReference type="NCBI Taxonomy" id="930124"/>
    <lineage>
        <taxon>Bacteria</taxon>
        <taxon>Bacillati</taxon>
        <taxon>Bacillota</taxon>
        <taxon>Bacilli</taxon>
        <taxon>Bacillales</taxon>
        <taxon>Bacillaceae</taxon>
        <taxon>Metabacillus</taxon>
    </lineage>
</organism>
<gene>
    <name evidence="1" type="ORF">OIH86_03615</name>
</gene>
<protein>
    <submittedName>
        <fullName evidence="1">Uncharacterized protein</fullName>
    </submittedName>
</protein>
<proteinExistence type="predicted"/>
<evidence type="ECO:0000313" key="2">
    <source>
        <dbReference type="Proteomes" id="UP001526147"/>
    </source>
</evidence>
<dbReference type="RefSeq" id="WP_264141646.1">
    <property type="nucleotide sequence ID" value="NZ_JAOYEY010000023.1"/>
</dbReference>
<evidence type="ECO:0000313" key="1">
    <source>
        <dbReference type="EMBL" id="MCV9884728.1"/>
    </source>
</evidence>
<comment type="caution">
    <text evidence="1">The sequence shown here is derived from an EMBL/GenBank/DDBJ whole genome shotgun (WGS) entry which is preliminary data.</text>
</comment>
<dbReference type="Proteomes" id="UP001526147">
    <property type="component" value="Unassembled WGS sequence"/>
</dbReference>